<evidence type="ECO:0000256" key="1">
    <source>
        <dbReference type="SAM" id="Phobius"/>
    </source>
</evidence>
<organism>
    <name type="scientific">Branchiostoma floridae</name>
    <name type="common">Florida lancelet</name>
    <name type="synonym">Amphioxus</name>
    <dbReference type="NCBI Taxonomy" id="7739"/>
    <lineage>
        <taxon>Eukaryota</taxon>
        <taxon>Metazoa</taxon>
        <taxon>Chordata</taxon>
        <taxon>Cephalochordata</taxon>
        <taxon>Leptocardii</taxon>
        <taxon>Amphioxiformes</taxon>
        <taxon>Branchiostomatidae</taxon>
        <taxon>Branchiostoma</taxon>
    </lineage>
</organism>
<name>C3YT41_BRAFL</name>
<sequence>MAILSWNDRLRTLVAGLGRLGGAGVVVGLQFVMSDIGVLVRRRGGRASAGGAPARETHVWLWRQTVARKMQKYGWKKCCKEMSLPQSAKAWRTTKCQRRDVGKLCSCAC</sequence>
<dbReference type="AlphaFoldDB" id="C3YT41"/>
<reference evidence="2" key="1">
    <citation type="journal article" date="2008" name="Nature">
        <title>The amphioxus genome and the evolution of the chordate karyotype.</title>
        <authorList>
            <consortium name="US DOE Joint Genome Institute (JGI-PGF)"/>
            <person name="Putnam N.H."/>
            <person name="Butts T."/>
            <person name="Ferrier D.E.K."/>
            <person name="Furlong R.F."/>
            <person name="Hellsten U."/>
            <person name="Kawashima T."/>
            <person name="Robinson-Rechavi M."/>
            <person name="Shoguchi E."/>
            <person name="Terry A."/>
            <person name="Yu J.-K."/>
            <person name="Benito-Gutierrez E.L."/>
            <person name="Dubchak I."/>
            <person name="Garcia-Fernandez J."/>
            <person name="Gibson-Brown J.J."/>
            <person name="Grigoriev I.V."/>
            <person name="Horton A.C."/>
            <person name="de Jong P.J."/>
            <person name="Jurka J."/>
            <person name="Kapitonov V.V."/>
            <person name="Kohara Y."/>
            <person name="Kuroki Y."/>
            <person name="Lindquist E."/>
            <person name="Lucas S."/>
            <person name="Osoegawa K."/>
            <person name="Pennacchio L.A."/>
            <person name="Salamov A.A."/>
            <person name="Satou Y."/>
            <person name="Sauka-Spengler T."/>
            <person name="Schmutz J."/>
            <person name="Shin-I T."/>
            <person name="Toyoda A."/>
            <person name="Bronner-Fraser M."/>
            <person name="Fujiyama A."/>
            <person name="Holland L.Z."/>
            <person name="Holland P.W.H."/>
            <person name="Satoh N."/>
            <person name="Rokhsar D.S."/>
        </authorList>
    </citation>
    <scope>NUCLEOTIDE SEQUENCE [LARGE SCALE GENOMIC DNA]</scope>
    <source>
        <strain evidence="2">S238N-H82</strain>
        <tissue evidence="2">Testes</tissue>
    </source>
</reference>
<keyword evidence="1" id="KW-1133">Transmembrane helix</keyword>
<keyword evidence="1" id="KW-0812">Transmembrane</keyword>
<keyword evidence="1" id="KW-0472">Membrane</keyword>
<proteinExistence type="predicted"/>
<evidence type="ECO:0000313" key="2">
    <source>
        <dbReference type="EMBL" id="EEN56408.1"/>
    </source>
</evidence>
<accession>C3YT41</accession>
<dbReference type="InParanoid" id="C3YT41"/>
<protein>
    <submittedName>
        <fullName evidence="2">Uncharacterized protein</fullName>
    </submittedName>
</protein>
<gene>
    <name evidence="2" type="ORF">BRAFLDRAFT_99588</name>
</gene>
<dbReference type="EMBL" id="GG666551">
    <property type="protein sequence ID" value="EEN56408.1"/>
    <property type="molecule type" value="Genomic_DNA"/>
</dbReference>
<feature type="transmembrane region" description="Helical" evidence="1">
    <location>
        <begin position="20"/>
        <end position="40"/>
    </location>
</feature>